<dbReference type="Pfam" id="PF01321">
    <property type="entry name" value="Creatinase_N"/>
    <property type="match status" value="1"/>
</dbReference>
<sequence>MTEVGPRLARLRETLAEQGIDAAVVSHPANRGYLSGFIVDDHGPDEPEGMLVVDRDRARFFTSIVNLPWAAAAVAAGIEAVDWGRPWPLELGKALKGDGIAKLGIEDEALTVAALTGIEEGLEGRTEVVRLGRLVDELRSRKDASELAIIAEAIRITDEAFVAATTDLAAGTTEKQLAARLDQAMRDLGAEGPGFGTIVAAGPHAARPHHDPTDRQIEESEPVVIDMGARLRGYNADLTRTIWVGEPTERLRTLYTIVFGANAAVASGLVVGMSGNDADALAREPIAAAGYGDEFTHGTGHGLGIKVHEAPSLRKEGTDELLTGHVVTIEPGIYLPDWGGVRIEDVVVIEETGARILTGAPKLAP</sequence>
<evidence type="ECO:0000256" key="3">
    <source>
        <dbReference type="ARBA" id="ARBA00022801"/>
    </source>
</evidence>
<keyword evidence="1" id="KW-0645">Protease</keyword>
<feature type="domain" description="Creatinase N-terminal" evidence="7">
    <location>
        <begin position="7"/>
        <end position="140"/>
    </location>
</feature>
<evidence type="ECO:0000256" key="5">
    <source>
        <dbReference type="RuleBase" id="RU000590"/>
    </source>
</evidence>
<dbReference type="InterPro" id="IPR029149">
    <property type="entry name" value="Creatin/AminoP/Spt16_N"/>
</dbReference>
<dbReference type="PANTHER" id="PTHR46112">
    <property type="entry name" value="AMINOPEPTIDASE"/>
    <property type="match status" value="1"/>
</dbReference>
<dbReference type="PANTHER" id="PTHR46112:SF8">
    <property type="entry name" value="CYTOPLASMIC PEPTIDASE PEPQ-RELATED"/>
    <property type="match status" value="1"/>
</dbReference>
<dbReference type="SUPFAM" id="SSF55920">
    <property type="entry name" value="Creatinase/aminopeptidase"/>
    <property type="match status" value="1"/>
</dbReference>
<accession>A0A6J4V6S0</accession>
<evidence type="ECO:0000313" key="8">
    <source>
        <dbReference type="EMBL" id="CAA9570623.1"/>
    </source>
</evidence>
<dbReference type="GO" id="GO:0008237">
    <property type="term" value="F:metallopeptidase activity"/>
    <property type="evidence" value="ECO:0007669"/>
    <property type="project" value="UniProtKB-KW"/>
</dbReference>
<dbReference type="Gene3D" id="3.90.230.10">
    <property type="entry name" value="Creatinase/methionine aminopeptidase superfamily"/>
    <property type="match status" value="1"/>
</dbReference>
<organism evidence="8">
    <name type="scientific">uncultured Thermomicrobiales bacterium</name>
    <dbReference type="NCBI Taxonomy" id="1645740"/>
    <lineage>
        <taxon>Bacteria</taxon>
        <taxon>Pseudomonadati</taxon>
        <taxon>Thermomicrobiota</taxon>
        <taxon>Thermomicrobia</taxon>
        <taxon>Thermomicrobiales</taxon>
        <taxon>environmental samples</taxon>
    </lineage>
</organism>
<reference evidence="8" key="1">
    <citation type="submission" date="2020-02" db="EMBL/GenBank/DDBJ databases">
        <authorList>
            <person name="Meier V. D."/>
        </authorList>
    </citation>
    <scope>NUCLEOTIDE SEQUENCE</scope>
    <source>
        <strain evidence="8">AVDCRST_MAG59</strain>
    </source>
</reference>
<evidence type="ECO:0000256" key="2">
    <source>
        <dbReference type="ARBA" id="ARBA00022723"/>
    </source>
</evidence>
<dbReference type="AlphaFoldDB" id="A0A6J4V6S0"/>
<dbReference type="InterPro" id="IPR050659">
    <property type="entry name" value="Peptidase_M24B"/>
</dbReference>
<evidence type="ECO:0000259" key="6">
    <source>
        <dbReference type="Pfam" id="PF00557"/>
    </source>
</evidence>
<dbReference type="InterPro" id="IPR036005">
    <property type="entry name" value="Creatinase/aminopeptidase-like"/>
</dbReference>
<dbReference type="InterPro" id="IPR000994">
    <property type="entry name" value="Pept_M24"/>
</dbReference>
<name>A0A6J4V6S0_9BACT</name>
<evidence type="ECO:0000256" key="4">
    <source>
        <dbReference type="ARBA" id="ARBA00023049"/>
    </source>
</evidence>
<dbReference type="PROSITE" id="PS00491">
    <property type="entry name" value="PROLINE_PEPTIDASE"/>
    <property type="match status" value="1"/>
</dbReference>
<dbReference type="CDD" id="cd01092">
    <property type="entry name" value="APP-like"/>
    <property type="match status" value="1"/>
</dbReference>
<keyword evidence="8" id="KW-0031">Aminopeptidase</keyword>
<proteinExistence type="inferred from homology"/>
<dbReference type="Gene3D" id="3.40.350.10">
    <property type="entry name" value="Creatinase/prolidase N-terminal domain"/>
    <property type="match status" value="1"/>
</dbReference>
<dbReference type="GO" id="GO:0006508">
    <property type="term" value="P:proteolysis"/>
    <property type="evidence" value="ECO:0007669"/>
    <property type="project" value="UniProtKB-KW"/>
</dbReference>
<dbReference type="SUPFAM" id="SSF53092">
    <property type="entry name" value="Creatinase/prolidase N-terminal domain"/>
    <property type="match status" value="1"/>
</dbReference>
<feature type="domain" description="Peptidase M24" evidence="6">
    <location>
        <begin position="149"/>
        <end position="351"/>
    </location>
</feature>
<keyword evidence="3" id="KW-0378">Hydrolase</keyword>
<evidence type="ECO:0000256" key="1">
    <source>
        <dbReference type="ARBA" id="ARBA00022670"/>
    </source>
</evidence>
<keyword evidence="4" id="KW-0482">Metalloprotease</keyword>
<dbReference type="InterPro" id="IPR000587">
    <property type="entry name" value="Creatinase_N"/>
</dbReference>
<gene>
    <name evidence="8" type="ORF">AVDCRST_MAG59-3506</name>
</gene>
<dbReference type="Pfam" id="PF00557">
    <property type="entry name" value="Peptidase_M24"/>
    <property type="match status" value="1"/>
</dbReference>
<dbReference type="EMBL" id="CADCWF010000251">
    <property type="protein sequence ID" value="CAA9570623.1"/>
    <property type="molecule type" value="Genomic_DNA"/>
</dbReference>
<keyword evidence="2 5" id="KW-0479">Metal-binding</keyword>
<dbReference type="GO" id="GO:0046872">
    <property type="term" value="F:metal ion binding"/>
    <property type="evidence" value="ECO:0007669"/>
    <property type="project" value="UniProtKB-KW"/>
</dbReference>
<dbReference type="GO" id="GO:0004177">
    <property type="term" value="F:aminopeptidase activity"/>
    <property type="evidence" value="ECO:0007669"/>
    <property type="project" value="UniProtKB-KW"/>
</dbReference>
<comment type="similarity">
    <text evidence="5">Belongs to the peptidase M24B family.</text>
</comment>
<evidence type="ECO:0000259" key="7">
    <source>
        <dbReference type="Pfam" id="PF01321"/>
    </source>
</evidence>
<dbReference type="InterPro" id="IPR001131">
    <property type="entry name" value="Peptidase_M24B_aminopep-P_CS"/>
</dbReference>
<protein>
    <submittedName>
        <fullName evidence="8">Aminopeptidase YpdF (MP-, MA-, MS-, AP-, NP-specific)</fullName>
    </submittedName>
</protein>